<gene>
    <name evidence="4" type="ORF">Tsubulata_048805</name>
</gene>
<evidence type="ECO:0000313" key="4">
    <source>
        <dbReference type="EMBL" id="KAJ4837135.1"/>
    </source>
</evidence>
<dbReference type="GO" id="GO:0016746">
    <property type="term" value="F:acyltransferase activity"/>
    <property type="evidence" value="ECO:0007669"/>
    <property type="project" value="UniProtKB-KW"/>
</dbReference>
<evidence type="ECO:0000256" key="1">
    <source>
        <dbReference type="ARBA" id="ARBA00009861"/>
    </source>
</evidence>
<dbReference type="InterPro" id="IPR023213">
    <property type="entry name" value="CAT-like_dom_sf"/>
</dbReference>
<keyword evidence="5" id="KW-1185">Reference proteome</keyword>
<keyword evidence="2" id="KW-0808">Transferase</keyword>
<dbReference type="Pfam" id="PF02458">
    <property type="entry name" value="Transferase"/>
    <property type="match status" value="2"/>
</dbReference>
<name>A0A9Q0JDZ9_9ROSI</name>
<dbReference type="PANTHER" id="PTHR31623">
    <property type="entry name" value="F21J9.9"/>
    <property type="match status" value="1"/>
</dbReference>
<dbReference type="AlphaFoldDB" id="A0A9Q0JDZ9"/>
<keyword evidence="3" id="KW-0012">Acyltransferase</keyword>
<dbReference type="Gene3D" id="3.30.559.10">
    <property type="entry name" value="Chloramphenicol acetyltransferase-like domain"/>
    <property type="match status" value="2"/>
</dbReference>
<dbReference type="PANTHER" id="PTHR31623:SF20">
    <property type="entry name" value="VINORINE SYNTHASE-LIKE"/>
    <property type="match status" value="1"/>
</dbReference>
<dbReference type="Proteomes" id="UP001141552">
    <property type="component" value="Unassembled WGS sequence"/>
</dbReference>
<dbReference type="OrthoDB" id="1932220at2759"/>
<comment type="similarity">
    <text evidence="1">Belongs to the plant acyltransferase family.</text>
</comment>
<sequence length="250" mass="27179">MKAFSATWACIARGDLEGIVPPELGEAFNFFPPKLSLPQNHVSLAESLWFREGANYNMITRRFVFDAKSIASLQAKSANGKPEAKTSRIVTLSCLIWKCCMSATKAVSSGSLKPSVLAEAMNLRPRTKPPMSDGSIGNNFGHAIAVSLWFREEANYNMITRRLVFDAKAIASLQATAANGKLKAKTSRIVTLSCFIWKCCMSATKAVSSGSLKPSVLAEAISIRQRTKPPMSDGSIGNNFWWAIAMAHPT</sequence>
<protein>
    <submittedName>
        <fullName evidence="4">Uncharacterized protein</fullName>
    </submittedName>
</protein>
<reference evidence="4" key="1">
    <citation type="submission" date="2022-02" db="EMBL/GenBank/DDBJ databases">
        <authorList>
            <person name="Henning P.M."/>
            <person name="McCubbin A.G."/>
            <person name="Shore J.S."/>
        </authorList>
    </citation>
    <scope>NUCLEOTIDE SEQUENCE</scope>
    <source>
        <strain evidence="4">F60SS</strain>
        <tissue evidence="4">Leaves</tissue>
    </source>
</reference>
<proteinExistence type="inferred from homology"/>
<feature type="non-terminal residue" evidence="4">
    <location>
        <position position="1"/>
    </location>
</feature>
<reference evidence="4" key="2">
    <citation type="journal article" date="2023" name="Plants (Basel)">
        <title>Annotation of the Turnera subulata (Passifloraceae) Draft Genome Reveals the S-Locus Evolved after the Divergence of Turneroideae from Passifloroideae in a Stepwise Manner.</title>
        <authorList>
            <person name="Henning P.M."/>
            <person name="Roalson E.H."/>
            <person name="Mir W."/>
            <person name="McCubbin A.G."/>
            <person name="Shore J.S."/>
        </authorList>
    </citation>
    <scope>NUCLEOTIDE SEQUENCE</scope>
    <source>
        <strain evidence="4">F60SS</strain>
    </source>
</reference>
<evidence type="ECO:0000313" key="5">
    <source>
        <dbReference type="Proteomes" id="UP001141552"/>
    </source>
</evidence>
<dbReference type="EMBL" id="JAKUCV010003926">
    <property type="protein sequence ID" value="KAJ4837135.1"/>
    <property type="molecule type" value="Genomic_DNA"/>
</dbReference>
<comment type="caution">
    <text evidence="4">The sequence shown here is derived from an EMBL/GenBank/DDBJ whole genome shotgun (WGS) entry which is preliminary data.</text>
</comment>
<accession>A0A9Q0JDZ9</accession>
<organism evidence="4 5">
    <name type="scientific">Turnera subulata</name>
    <dbReference type="NCBI Taxonomy" id="218843"/>
    <lineage>
        <taxon>Eukaryota</taxon>
        <taxon>Viridiplantae</taxon>
        <taxon>Streptophyta</taxon>
        <taxon>Embryophyta</taxon>
        <taxon>Tracheophyta</taxon>
        <taxon>Spermatophyta</taxon>
        <taxon>Magnoliopsida</taxon>
        <taxon>eudicotyledons</taxon>
        <taxon>Gunneridae</taxon>
        <taxon>Pentapetalae</taxon>
        <taxon>rosids</taxon>
        <taxon>fabids</taxon>
        <taxon>Malpighiales</taxon>
        <taxon>Passifloraceae</taxon>
        <taxon>Turnera</taxon>
    </lineage>
</organism>
<evidence type="ECO:0000256" key="3">
    <source>
        <dbReference type="ARBA" id="ARBA00023315"/>
    </source>
</evidence>
<evidence type="ECO:0000256" key="2">
    <source>
        <dbReference type="ARBA" id="ARBA00022679"/>
    </source>
</evidence>